<organism evidence="2 3">
    <name type="scientific">Candidatus Undinarchaeum marinum</name>
    <dbReference type="NCBI Taxonomy" id="2756141"/>
    <lineage>
        <taxon>Archaea</taxon>
        <taxon>Candidatus Undinarchaeota</taxon>
        <taxon>Candidatus Undinarchaeia</taxon>
        <taxon>Candidatus Undinarchaeales</taxon>
        <taxon>Candidatus Undinarchaeaceae</taxon>
        <taxon>Candidatus Undinarchaeum</taxon>
    </lineage>
</organism>
<protein>
    <submittedName>
        <fullName evidence="2">DNA-binding protein</fullName>
    </submittedName>
</protein>
<evidence type="ECO:0000313" key="2">
    <source>
        <dbReference type="EMBL" id="HIJ99204.1"/>
    </source>
</evidence>
<keyword evidence="3" id="KW-1185">Reference proteome</keyword>
<evidence type="ECO:0000313" key="3">
    <source>
        <dbReference type="Proteomes" id="UP000604391"/>
    </source>
</evidence>
<dbReference type="Gene3D" id="3.30.1330.80">
    <property type="entry name" value="Hypothetical protein, similar to alpha- acetolactate decarboxylase, domain 2"/>
    <property type="match status" value="1"/>
</dbReference>
<dbReference type="InterPro" id="IPR025707">
    <property type="entry name" value="DNA_bp_PD1"/>
</dbReference>
<accession>A0A832V3H0</accession>
<gene>
    <name evidence="2" type="ORF">H1011_00030</name>
</gene>
<evidence type="ECO:0000259" key="1">
    <source>
        <dbReference type="PROSITE" id="PS51742"/>
    </source>
</evidence>
<name>A0A832V3H0_9ARCH</name>
<keyword evidence="2" id="KW-0238">DNA-binding</keyword>
<dbReference type="AlphaFoldDB" id="A0A832V3H0"/>
<dbReference type="SUPFAM" id="SSF117856">
    <property type="entry name" value="AF0104/ALDC/Ptd012-like"/>
    <property type="match status" value="1"/>
</dbReference>
<comment type="caution">
    <text evidence="2">The sequence shown here is derived from an EMBL/GenBank/DDBJ whole genome shotgun (WGS) entry which is preliminary data.</text>
</comment>
<feature type="domain" description="PPC" evidence="1">
    <location>
        <begin position="4"/>
        <end position="138"/>
    </location>
</feature>
<sequence>MKIYKQMDNEWFGRFSEGADLKESILQLAKENKIESGYFNIIGAVKDSRFSYYDQTQKKYLEMHLDENAEILNCTGNITLLDREPFVHAHITLADNEGRAYGGHLMAATIFSAEIYLKKFPNPVERGPDGSTGLKLIK</sequence>
<dbReference type="CDD" id="cd11378">
    <property type="entry name" value="DUF296"/>
    <property type="match status" value="1"/>
</dbReference>
<proteinExistence type="predicted"/>
<dbReference type="PANTHER" id="PTHR34988:SF1">
    <property type="entry name" value="DNA-BINDING PROTEIN"/>
    <property type="match status" value="1"/>
</dbReference>
<dbReference type="PROSITE" id="PS51742">
    <property type="entry name" value="PPC"/>
    <property type="match status" value="1"/>
</dbReference>
<dbReference type="InterPro" id="IPR005175">
    <property type="entry name" value="PPC_dom"/>
</dbReference>
<dbReference type="PIRSF" id="PIRSF016702">
    <property type="entry name" value="DNA_bp_PD1"/>
    <property type="match status" value="1"/>
</dbReference>
<dbReference type="Pfam" id="PF03479">
    <property type="entry name" value="PCC"/>
    <property type="match status" value="1"/>
</dbReference>
<dbReference type="PANTHER" id="PTHR34988">
    <property type="entry name" value="PROTEIN, PUTATIVE-RELATED"/>
    <property type="match status" value="1"/>
</dbReference>
<dbReference type="EMBL" id="DVAD01000001">
    <property type="protein sequence ID" value="HIJ99204.1"/>
    <property type="molecule type" value="Genomic_DNA"/>
</dbReference>
<dbReference type="Proteomes" id="UP000604391">
    <property type="component" value="Unassembled WGS sequence"/>
</dbReference>
<dbReference type="GO" id="GO:0003677">
    <property type="term" value="F:DNA binding"/>
    <property type="evidence" value="ECO:0007669"/>
    <property type="project" value="UniProtKB-KW"/>
</dbReference>
<reference evidence="2 3" key="1">
    <citation type="journal article" name="Nat. Commun.">
        <title>Undinarchaeota illuminate DPANN phylogeny and the impact of gene transfer on archaeal evolution.</title>
        <authorList>
            <person name="Dombrowski N."/>
            <person name="Williams T.A."/>
            <person name="Sun J."/>
            <person name="Woodcroft B.J."/>
            <person name="Lee J.H."/>
            <person name="Minh B.Q."/>
            <person name="Rinke C."/>
            <person name="Spang A."/>
        </authorList>
    </citation>
    <scope>NUCLEOTIDE SEQUENCE [LARGE SCALE GENOMIC DNA]</scope>
    <source>
        <strain evidence="2">MAG_bin17</strain>
    </source>
</reference>